<keyword evidence="7" id="KW-1185">Reference proteome</keyword>
<keyword evidence="2 3" id="KW-0802">TPR repeat</keyword>
<evidence type="ECO:0000256" key="5">
    <source>
        <dbReference type="SAM" id="Phobius"/>
    </source>
</evidence>
<dbReference type="SUPFAM" id="SSF48452">
    <property type="entry name" value="TPR-like"/>
    <property type="match status" value="1"/>
</dbReference>
<dbReference type="InterPro" id="IPR050498">
    <property type="entry name" value="Ycf3"/>
</dbReference>
<dbReference type="AlphaFoldDB" id="W7T280"/>
<dbReference type="InterPro" id="IPR019734">
    <property type="entry name" value="TPR_rpt"/>
</dbReference>
<dbReference type="Proteomes" id="UP000019335">
    <property type="component" value="Unassembled WGS sequence"/>
</dbReference>
<dbReference type="Pfam" id="PF13414">
    <property type="entry name" value="TPR_11"/>
    <property type="match status" value="1"/>
</dbReference>
<feature type="repeat" description="TPR" evidence="3">
    <location>
        <begin position="217"/>
        <end position="250"/>
    </location>
</feature>
<sequence length="482" mass="51975">MARALAAISRSSPSPPVSAVAVAARSAKRRRRKGDMLSYLRGLSWMHLAGIVGLASVILGVRHFVRQVDVAEALIQNADDAYQRGNALFQRGQKEKARAAYERAVRLFPKHVYAWSNLGTVRRELGDLQGSLAAHQEVEREGGREGRKEGGRGPGGLLFNGNTSKRISHSHDFILPGDLWSRDLVSPPLSLLRSLFPSLPPSFPPSFPQALELLPSPRYHYNVAVSHQSLADNPAAIASYRTAISLNPDGLPDAYFNLGVALQEEGDLQEASRAYLRAYAIDPSNAGAMGNHCNILQSVEGREGGGSEQAGEDVGEGGEEAGVGRVEGCYLRLIRAHPEYDRAYVNLGGYYYTQGEMEKSAAWYMKALEHNPKNAIAAHALGALGGEKLEGASLAYLAELFDSYSATFDASLHALEYKSPELLRRAVDGLLQGEGEAGKVGWEGEEGQGRSRRRAVGTGGRGGGGSLERNVCGEQNGRCPVW</sequence>
<dbReference type="Gene3D" id="1.25.40.10">
    <property type="entry name" value="Tetratricopeptide repeat domain"/>
    <property type="match status" value="2"/>
</dbReference>
<dbReference type="SMART" id="SM00028">
    <property type="entry name" value="TPR"/>
    <property type="match status" value="5"/>
</dbReference>
<evidence type="ECO:0000313" key="7">
    <source>
        <dbReference type="Proteomes" id="UP000019335"/>
    </source>
</evidence>
<dbReference type="InterPro" id="IPR011990">
    <property type="entry name" value="TPR-like_helical_dom_sf"/>
</dbReference>
<keyword evidence="5" id="KW-0472">Membrane</keyword>
<evidence type="ECO:0000313" key="6">
    <source>
        <dbReference type="EMBL" id="EWM20867.1"/>
    </source>
</evidence>
<feature type="repeat" description="TPR" evidence="3">
    <location>
        <begin position="341"/>
        <end position="374"/>
    </location>
</feature>
<dbReference type="EMBL" id="AZIL01002755">
    <property type="protein sequence ID" value="EWM20867.1"/>
    <property type="molecule type" value="Genomic_DNA"/>
</dbReference>
<keyword evidence="5" id="KW-1133">Transmembrane helix</keyword>
<dbReference type="PROSITE" id="PS50293">
    <property type="entry name" value="TPR_REGION"/>
    <property type="match status" value="1"/>
</dbReference>
<dbReference type="PANTHER" id="PTHR44858:SF1">
    <property type="entry name" value="UDP-N-ACETYLGLUCOSAMINE--PEPTIDE N-ACETYLGLUCOSAMINYLTRANSFERASE SPINDLY-RELATED"/>
    <property type="match status" value="1"/>
</dbReference>
<evidence type="ECO:0000256" key="2">
    <source>
        <dbReference type="ARBA" id="ARBA00022803"/>
    </source>
</evidence>
<reference evidence="6 7" key="1">
    <citation type="journal article" date="2014" name="Mol. Plant">
        <title>Chromosome Scale Genome Assembly and Transcriptome Profiling of Nannochloropsis gaditana in Nitrogen Depletion.</title>
        <authorList>
            <person name="Corteggiani Carpinelli E."/>
            <person name="Telatin A."/>
            <person name="Vitulo N."/>
            <person name="Forcato C."/>
            <person name="D'Angelo M."/>
            <person name="Schiavon R."/>
            <person name="Vezzi A."/>
            <person name="Giacometti G.M."/>
            <person name="Morosinotto T."/>
            <person name="Valle G."/>
        </authorList>
    </citation>
    <scope>NUCLEOTIDE SEQUENCE [LARGE SCALE GENOMIC DNA]</scope>
    <source>
        <strain evidence="6 7">B-31</strain>
    </source>
</reference>
<keyword evidence="1" id="KW-0677">Repeat</keyword>
<feature type="region of interest" description="Disordered" evidence="4">
    <location>
        <begin position="133"/>
        <end position="157"/>
    </location>
</feature>
<dbReference type="Pfam" id="PF13432">
    <property type="entry name" value="TPR_16"/>
    <property type="match status" value="2"/>
</dbReference>
<organism evidence="6 7">
    <name type="scientific">Nannochloropsis gaditana</name>
    <dbReference type="NCBI Taxonomy" id="72520"/>
    <lineage>
        <taxon>Eukaryota</taxon>
        <taxon>Sar</taxon>
        <taxon>Stramenopiles</taxon>
        <taxon>Ochrophyta</taxon>
        <taxon>Eustigmatophyceae</taxon>
        <taxon>Eustigmatales</taxon>
        <taxon>Monodopsidaceae</taxon>
        <taxon>Nannochloropsis</taxon>
    </lineage>
</organism>
<feature type="repeat" description="TPR" evidence="3">
    <location>
        <begin position="78"/>
        <end position="111"/>
    </location>
</feature>
<dbReference type="GO" id="GO:0046813">
    <property type="term" value="P:receptor-mediated virion attachment to host cell"/>
    <property type="evidence" value="ECO:0007669"/>
    <property type="project" value="TreeGrafter"/>
</dbReference>
<evidence type="ECO:0000256" key="4">
    <source>
        <dbReference type="SAM" id="MobiDB-lite"/>
    </source>
</evidence>
<proteinExistence type="predicted"/>
<feature type="transmembrane region" description="Helical" evidence="5">
    <location>
        <begin position="43"/>
        <end position="61"/>
    </location>
</feature>
<gene>
    <name evidence="6" type="ORF">Naga_100894g2</name>
</gene>
<evidence type="ECO:0000256" key="3">
    <source>
        <dbReference type="PROSITE-ProRule" id="PRU00339"/>
    </source>
</evidence>
<dbReference type="PROSITE" id="PS50005">
    <property type="entry name" value="TPR"/>
    <property type="match status" value="4"/>
</dbReference>
<accession>W7T280</accession>
<evidence type="ECO:0000256" key="1">
    <source>
        <dbReference type="ARBA" id="ARBA00022737"/>
    </source>
</evidence>
<feature type="region of interest" description="Disordered" evidence="4">
    <location>
        <begin position="438"/>
        <end position="470"/>
    </location>
</feature>
<dbReference type="OrthoDB" id="421121at2759"/>
<keyword evidence="5" id="KW-0812">Transmembrane</keyword>
<feature type="repeat" description="TPR" evidence="3">
    <location>
        <begin position="252"/>
        <end position="285"/>
    </location>
</feature>
<feature type="compositionally biased region" description="Gly residues" evidence="4">
    <location>
        <begin position="457"/>
        <end position="466"/>
    </location>
</feature>
<protein>
    <submittedName>
        <fullName evidence="6">Tpr repeat-containing protein</fullName>
    </submittedName>
</protein>
<feature type="compositionally biased region" description="Basic and acidic residues" evidence="4">
    <location>
        <begin position="136"/>
        <end position="151"/>
    </location>
</feature>
<dbReference type="PANTHER" id="PTHR44858">
    <property type="entry name" value="TETRATRICOPEPTIDE REPEAT PROTEIN 6"/>
    <property type="match status" value="1"/>
</dbReference>
<name>W7T280_9STRA</name>
<comment type="caution">
    <text evidence="6">The sequence shown here is derived from an EMBL/GenBank/DDBJ whole genome shotgun (WGS) entry which is preliminary data.</text>
</comment>